<keyword evidence="2" id="KW-0677">Repeat</keyword>
<feature type="region of interest" description="Disordered" evidence="6">
    <location>
        <begin position="37"/>
        <end position="56"/>
    </location>
</feature>
<gene>
    <name evidence="8" type="ORF">P43SY_001366</name>
</gene>
<feature type="repeat" description="ANK" evidence="5">
    <location>
        <begin position="120"/>
        <end position="152"/>
    </location>
</feature>
<keyword evidence="4 5" id="KW-0040">ANK repeat</keyword>
<proteinExistence type="predicted"/>
<feature type="repeat" description="ANK" evidence="5">
    <location>
        <begin position="153"/>
        <end position="185"/>
    </location>
</feature>
<dbReference type="SUPFAM" id="SSF52540">
    <property type="entry name" value="P-loop containing nucleoside triphosphate hydrolases"/>
    <property type="match status" value="1"/>
</dbReference>
<dbReference type="PANTHER" id="PTHR24198">
    <property type="entry name" value="ANKYRIN REPEAT AND PROTEIN KINASE DOMAIN-CONTAINING PROTEIN"/>
    <property type="match status" value="1"/>
</dbReference>
<dbReference type="Pfam" id="PF12796">
    <property type="entry name" value="Ank_2"/>
    <property type="match status" value="1"/>
</dbReference>
<evidence type="ECO:0000313" key="9">
    <source>
        <dbReference type="Proteomes" id="UP001209570"/>
    </source>
</evidence>
<evidence type="ECO:0000313" key="8">
    <source>
        <dbReference type="EMBL" id="KAJ0405161.1"/>
    </source>
</evidence>
<evidence type="ECO:0000256" key="4">
    <source>
        <dbReference type="ARBA" id="ARBA00023043"/>
    </source>
</evidence>
<sequence length="915" mass="101300">MFKRTLPLNQGLSYVVWKGDVAAVRRAIAMGADVNYRPSDSRRLRPSEPPPDDDDAPVLHRAAASADAAIVRVLLELGANAHATDLRGRTPLHWAAREGNAGVVRLLVERGLAVDARDGGRQTPLYAAAEAGHVEVMRELVDLGADVDARALNDSAPLHAAAICGRLNAVTFLLSAGATLLARTAATLHRAAFGGHVQVIALLVEKGISVDDKDGGGATAFSSAFSMRDASKALLTARELVRLGGTMDIEAEGTLQSAAGEDALETMRVCLDHWARNLAENKALETIPVEAYQRGVGAVRTYLQDLETSTSAVYRHKVCVVGPSTWGKTSLIKSLTREASTLETVDTRTVGIDLFSWTFEMPCEPATHEVTFWDFAGQDIYHTAHTLFFSQRTLFIVVVDLAAYASVLATANERVTVAEARLDAFVAANVIHWLRLIFARQPEATVVFVATKKDRVDPEAVREILADLAIRLRKWARNLDTHSVSCFDLSDRLLRALSECLPTTSADIESISALQDYLRQSILKSQQGFLMPDKFSRVLDSVSKARGSIENLYAEECDIIMRMLHDLGDVLWFDCSDDSTSELSHHTILAPDLVIEFVREAINHELFELNDLAADVSPQEKQEMDAASVRRREVFAMLRERPEFPQWAQRIREFGQVDHELLALLSLWSDLCGEYHSARRVEALKALLQAFGLAYPALQTRMEAYSDLVVPAYWKMQEDAVVSSGPDAVLRRVADDLQCLAPLHHSLHTPFAKCAAIERMVEEFPGLGPDRFAGSSQLNELLSESDGQAGASSALDKQRQKDLEWLSAKTWRRKGEFPRLHLSDVDSALALHVQVDQSEIPAASEQWSDWELMHPDTASSVSLKSVHMFSKQNWESLSVTFTKAPVIPKLRECSLRVSIYKKKSAINRLLRREYR</sequence>
<evidence type="ECO:0000259" key="7">
    <source>
        <dbReference type="PROSITE" id="PS51424"/>
    </source>
</evidence>
<dbReference type="SUPFAM" id="SSF48403">
    <property type="entry name" value="Ankyrin repeat"/>
    <property type="match status" value="1"/>
</dbReference>
<evidence type="ECO:0000256" key="6">
    <source>
        <dbReference type="SAM" id="MobiDB-lite"/>
    </source>
</evidence>
<dbReference type="Gene3D" id="3.30.70.1390">
    <property type="entry name" value="ROC domain from the Parkinson's disease-associated leucine-rich repeat kinase 2"/>
    <property type="match status" value="1"/>
</dbReference>
<feature type="domain" description="Roc" evidence="7">
    <location>
        <begin position="309"/>
        <end position="525"/>
    </location>
</feature>
<evidence type="ECO:0000256" key="1">
    <source>
        <dbReference type="ARBA" id="ARBA00001946"/>
    </source>
</evidence>
<dbReference type="Pfam" id="PF00023">
    <property type="entry name" value="Ank"/>
    <property type="match status" value="1"/>
</dbReference>
<feature type="repeat" description="ANK" evidence="5">
    <location>
        <begin position="87"/>
        <end position="119"/>
    </location>
</feature>
<dbReference type="GO" id="GO:0000166">
    <property type="term" value="F:nucleotide binding"/>
    <property type="evidence" value="ECO:0007669"/>
    <property type="project" value="UniProtKB-KW"/>
</dbReference>
<comment type="caution">
    <text evidence="8">The sequence shown here is derived from an EMBL/GenBank/DDBJ whole genome shotgun (WGS) entry which is preliminary data.</text>
</comment>
<dbReference type="Pfam" id="PF13637">
    <property type="entry name" value="Ank_4"/>
    <property type="match status" value="1"/>
</dbReference>
<dbReference type="Pfam" id="PF08477">
    <property type="entry name" value="Roc"/>
    <property type="match status" value="1"/>
</dbReference>
<dbReference type="PROSITE" id="PS50088">
    <property type="entry name" value="ANK_REPEAT"/>
    <property type="match status" value="5"/>
</dbReference>
<feature type="repeat" description="ANK" evidence="5">
    <location>
        <begin position="183"/>
        <end position="215"/>
    </location>
</feature>
<feature type="repeat" description="ANK" evidence="5">
    <location>
        <begin position="54"/>
        <end position="86"/>
    </location>
</feature>
<dbReference type="PANTHER" id="PTHR24198:SF165">
    <property type="entry name" value="ANKYRIN REPEAT-CONTAINING PROTEIN-RELATED"/>
    <property type="match status" value="1"/>
</dbReference>
<organism evidence="8 9">
    <name type="scientific">Pythium insidiosum</name>
    <name type="common">Pythiosis disease agent</name>
    <dbReference type="NCBI Taxonomy" id="114742"/>
    <lineage>
        <taxon>Eukaryota</taxon>
        <taxon>Sar</taxon>
        <taxon>Stramenopiles</taxon>
        <taxon>Oomycota</taxon>
        <taxon>Peronosporomycetes</taxon>
        <taxon>Pythiales</taxon>
        <taxon>Pythiaceae</taxon>
        <taxon>Pythium</taxon>
    </lineage>
</organism>
<dbReference type="Gene3D" id="3.40.50.300">
    <property type="entry name" value="P-loop containing nucleotide triphosphate hydrolases"/>
    <property type="match status" value="1"/>
</dbReference>
<evidence type="ECO:0000256" key="2">
    <source>
        <dbReference type="ARBA" id="ARBA00022737"/>
    </source>
</evidence>
<dbReference type="InterPro" id="IPR036770">
    <property type="entry name" value="Ankyrin_rpt-contain_sf"/>
</dbReference>
<accession>A0AAD5LNV0</accession>
<keyword evidence="9" id="KW-1185">Reference proteome</keyword>
<dbReference type="InterPro" id="IPR002110">
    <property type="entry name" value="Ankyrin_rpt"/>
</dbReference>
<name>A0AAD5LNV0_PYTIN</name>
<protein>
    <recommendedName>
        <fullName evidence="7">Roc domain-containing protein</fullName>
    </recommendedName>
</protein>
<dbReference type="EMBL" id="JAKCXM010000049">
    <property type="protein sequence ID" value="KAJ0405161.1"/>
    <property type="molecule type" value="Genomic_DNA"/>
</dbReference>
<evidence type="ECO:0000256" key="5">
    <source>
        <dbReference type="PROSITE-ProRule" id="PRU00023"/>
    </source>
</evidence>
<dbReference type="InterPro" id="IPR020859">
    <property type="entry name" value="ROC"/>
</dbReference>
<dbReference type="Proteomes" id="UP001209570">
    <property type="component" value="Unassembled WGS sequence"/>
</dbReference>
<dbReference type="Gene3D" id="1.25.40.20">
    <property type="entry name" value="Ankyrin repeat-containing domain"/>
    <property type="match status" value="3"/>
</dbReference>
<dbReference type="AlphaFoldDB" id="A0AAD5LNV0"/>
<keyword evidence="3" id="KW-0547">Nucleotide-binding</keyword>
<evidence type="ECO:0000256" key="3">
    <source>
        <dbReference type="ARBA" id="ARBA00022741"/>
    </source>
</evidence>
<dbReference type="PROSITE" id="PS50297">
    <property type="entry name" value="ANK_REP_REGION"/>
    <property type="match status" value="5"/>
</dbReference>
<dbReference type="SMART" id="SM00248">
    <property type="entry name" value="ANK"/>
    <property type="match status" value="7"/>
</dbReference>
<dbReference type="InterPro" id="IPR027417">
    <property type="entry name" value="P-loop_NTPase"/>
</dbReference>
<dbReference type="PROSITE" id="PS51424">
    <property type="entry name" value="ROC"/>
    <property type="match status" value="1"/>
</dbReference>
<dbReference type="PRINTS" id="PR01415">
    <property type="entry name" value="ANKYRIN"/>
</dbReference>
<comment type="cofactor">
    <cofactor evidence="1">
        <name>Mg(2+)</name>
        <dbReference type="ChEBI" id="CHEBI:18420"/>
    </cofactor>
</comment>
<reference evidence="8" key="1">
    <citation type="submission" date="2021-12" db="EMBL/GenBank/DDBJ databases">
        <title>Prjna785345.</title>
        <authorList>
            <person name="Rujirawat T."/>
            <person name="Krajaejun T."/>
        </authorList>
    </citation>
    <scope>NUCLEOTIDE SEQUENCE</scope>
    <source>
        <strain evidence="8">Pi057C3</strain>
    </source>
</reference>